<dbReference type="GO" id="GO:0016301">
    <property type="term" value="F:kinase activity"/>
    <property type="evidence" value="ECO:0007669"/>
    <property type="project" value="UniProtKB-KW"/>
</dbReference>
<dbReference type="EMBL" id="WTPW01000909">
    <property type="protein sequence ID" value="KAF0470043.1"/>
    <property type="molecule type" value="Genomic_DNA"/>
</dbReference>
<sequence>MPAIPGDLPSKARVIKEYWNDKLKGPLWAEMVNAIFPARFILNLFDSNVDCVVAGVLRAERKLATAIHVKNKALLLRSQNCMVSESRYITSFSITKMGSH</sequence>
<protein>
    <submittedName>
        <fullName evidence="1">Kinase-like protein</fullName>
    </submittedName>
</protein>
<evidence type="ECO:0000313" key="1">
    <source>
        <dbReference type="EMBL" id="KAF0470043.1"/>
    </source>
</evidence>
<reference evidence="1 2" key="1">
    <citation type="journal article" date="2019" name="Environ. Microbiol.">
        <title>At the nexus of three kingdoms: the genome of the mycorrhizal fungus Gigaspora margarita provides insights into plant, endobacterial and fungal interactions.</title>
        <authorList>
            <person name="Venice F."/>
            <person name="Ghignone S."/>
            <person name="Salvioli di Fossalunga A."/>
            <person name="Amselem J."/>
            <person name="Novero M."/>
            <person name="Xianan X."/>
            <person name="Sedzielewska Toro K."/>
            <person name="Morin E."/>
            <person name="Lipzen A."/>
            <person name="Grigoriev I.V."/>
            <person name="Henrissat B."/>
            <person name="Martin F.M."/>
            <person name="Bonfante P."/>
        </authorList>
    </citation>
    <scope>NUCLEOTIDE SEQUENCE [LARGE SCALE GENOMIC DNA]</scope>
    <source>
        <strain evidence="1 2">BEG34</strain>
    </source>
</reference>
<gene>
    <name evidence="1" type="ORF">F8M41_025441</name>
</gene>
<name>A0A8H3XIH9_GIGMA</name>
<keyword evidence="1" id="KW-0418">Kinase</keyword>
<dbReference type="Proteomes" id="UP000439903">
    <property type="component" value="Unassembled WGS sequence"/>
</dbReference>
<comment type="caution">
    <text evidence="1">The sequence shown here is derived from an EMBL/GenBank/DDBJ whole genome shotgun (WGS) entry which is preliminary data.</text>
</comment>
<evidence type="ECO:0000313" key="2">
    <source>
        <dbReference type="Proteomes" id="UP000439903"/>
    </source>
</evidence>
<accession>A0A8H3XIH9</accession>
<keyword evidence="2" id="KW-1185">Reference proteome</keyword>
<dbReference type="AlphaFoldDB" id="A0A8H3XIH9"/>
<organism evidence="1 2">
    <name type="scientific">Gigaspora margarita</name>
    <dbReference type="NCBI Taxonomy" id="4874"/>
    <lineage>
        <taxon>Eukaryota</taxon>
        <taxon>Fungi</taxon>
        <taxon>Fungi incertae sedis</taxon>
        <taxon>Mucoromycota</taxon>
        <taxon>Glomeromycotina</taxon>
        <taxon>Glomeromycetes</taxon>
        <taxon>Diversisporales</taxon>
        <taxon>Gigasporaceae</taxon>
        <taxon>Gigaspora</taxon>
    </lineage>
</organism>
<proteinExistence type="predicted"/>
<keyword evidence="1" id="KW-0808">Transferase</keyword>